<evidence type="ECO:0008006" key="3">
    <source>
        <dbReference type="Google" id="ProtNLM"/>
    </source>
</evidence>
<evidence type="ECO:0000313" key="1">
    <source>
        <dbReference type="EMBL" id="KAK2959212.1"/>
    </source>
</evidence>
<name>A0ABQ9Y642_9EUKA</name>
<keyword evidence="2" id="KW-1185">Reference proteome</keyword>
<proteinExistence type="predicted"/>
<dbReference type="EMBL" id="JARBJD010000031">
    <property type="protein sequence ID" value="KAK2959212.1"/>
    <property type="molecule type" value="Genomic_DNA"/>
</dbReference>
<gene>
    <name evidence="1" type="ORF">BLNAU_5770</name>
</gene>
<sequence>MLCCQPSMDGFPARDKRALLAQFDLRINYGALINFKTGSVSHELILMKLKAVFLHKTAAVITACAEM</sequence>
<protein>
    <recommendedName>
        <fullName evidence="3">Transposase</fullName>
    </recommendedName>
</protein>
<organism evidence="1 2">
    <name type="scientific">Blattamonas nauphoetae</name>
    <dbReference type="NCBI Taxonomy" id="2049346"/>
    <lineage>
        <taxon>Eukaryota</taxon>
        <taxon>Metamonada</taxon>
        <taxon>Preaxostyla</taxon>
        <taxon>Oxymonadida</taxon>
        <taxon>Blattamonas</taxon>
    </lineage>
</organism>
<evidence type="ECO:0000313" key="2">
    <source>
        <dbReference type="Proteomes" id="UP001281761"/>
    </source>
</evidence>
<dbReference type="Proteomes" id="UP001281761">
    <property type="component" value="Unassembled WGS sequence"/>
</dbReference>
<reference evidence="1 2" key="1">
    <citation type="journal article" date="2022" name="bioRxiv">
        <title>Genomics of Preaxostyla Flagellates Illuminates Evolutionary Transitions and the Path Towards Mitochondrial Loss.</title>
        <authorList>
            <person name="Novak L.V.F."/>
            <person name="Treitli S.C."/>
            <person name="Pyrih J."/>
            <person name="Halakuc P."/>
            <person name="Pipaliya S.V."/>
            <person name="Vacek V."/>
            <person name="Brzon O."/>
            <person name="Soukal P."/>
            <person name="Eme L."/>
            <person name="Dacks J.B."/>
            <person name="Karnkowska A."/>
            <person name="Elias M."/>
            <person name="Hampl V."/>
        </authorList>
    </citation>
    <scope>NUCLEOTIDE SEQUENCE [LARGE SCALE GENOMIC DNA]</scope>
    <source>
        <strain evidence="1">NAU3</strain>
        <tissue evidence="1">Gut</tissue>
    </source>
</reference>
<comment type="caution">
    <text evidence="1">The sequence shown here is derived from an EMBL/GenBank/DDBJ whole genome shotgun (WGS) entry which is preliminary data.</text>
</comment>
<accession>A0ABQ9Y642</accession>